<evidence type="ECO:0000313" key="2">
    <source>
        <dbReference type="Proteomes" id="UP000225872"/>
    </source>
</evidence>
<accession>A0A2C1CCM5</accession>
<reference evidence="1 2" key="1">
    <citation type="submission" date="2017-09" db="EMBL/GenBank/DDBJ databases">
        <title>Large-scale bioinformatics analysis of Bacillus genomes uncovers conserved roles of natural products in bacterial physiology.</title>
        <authorList>
            <consortium name="Agbiome Team Llc"/>
            <person name="Bleich R.M."/>
            <person name="Grubbs K.J."/>
            <person name="Santa Maria K.C."/>
            <person name="Allen S.E."/>
            <person name="Farag S."/>
            <person name="Shank E.A."/>
            <person name="Bowers A."/>
        </authorList>
    </citation>
    <scope>NUCLEOTIDE SEQUENCE [LARGE SCALE GENOMIC DNA]</scope>
    <source>
        <strain evidence="1 2">AFS041432</strain>
    </source>
</reference>
<gene>
    <name evidence="1" type="ORF">COD09_27140</name>
</gene>
<comment type="caution">
    <text evidence="1">The sequence shown here is derived from an EMBL/GenBank/DDBJ whole genome shotgun (WGS) entry which is preliminary data.</text>
</comment>
<dbReference type="Proteomes" id="UP000225872">
    <property type="component" value="Unassembled WGS sequence"/>
</dbReference>
<organism evidence="1 2">
    <name type="scientific">Bacillus cereus</name>
    <dbReference type="NCBI Taxonomy" id="1396"/>
    <lineage>
        <taxon>Bacteria</taxon>
        <taxon>Bacillati</taxon>
        <taxon>Bacillota</taxon>
        <taxon>Bacilli</taxon>
        <taxon>Bacillales</taxon>
        <taxon>Bacillaceae</taxon>
        <taxon>Bacillus</taxon>
        <taxon>Bacillus cereus group</taxon>
    </lineage>
</organism>
<sequence length="185" mass="21532">MALTEAQIIAQQESRARKKEMIKDLEAITKKHAEQPFYNKHEEAGDGFIKVPRNIMHYMNLQPYGFTTETIFIYQIIIQYTNKDTGCAYPSQYALAKLLKKTTSTVKKHVALLKKVGLVRVERINQANANRYIPLIPLSEAELLQRYPLAKEYHDEFEQSMIDFSAAETQRMRDYRAKKKEETAI</sequence>
<name>A0A2C1CCM5_BACCE</name>
<proteinExistence type="predicted"/>
<dbReference type="SUPFAM" id="SSF46785">
    <property type="entry name" value="Winged helix' DNA-binding domain"/>
    <property type="match status" value="1"/>
</dbReference>
<evidence type="ECO:0000313" key="1">
    <source>
        <dbReference type="EMBL" id="PGS91874.1"/>
    </source>
</evidence>
<dbReference type="EMBL" id="NULO01000139">
    <property type="protein sequence ID" value="PGS91874.1"/>
    <property type="molecule type" value="Genomic_DNA"/>
</dbReference>
<dbReference type="InterPro" id="IPR036388">
    <property type="entry name" value="WH-like_DNA-bd_sf"/>
</dbReference>
<dbReference type="Gene3D" id="1.10.10.10">
    <property type="entry name" value="Winged helix-like DNA-binding domain superfamily/Winged helix DNA-binding domain"/>
    <property type="match status" value="1"/>
</dbReference>
<protein>
    <recommendedName>
        <fullName evidence="3">Helix-turn-helix domain-containing protein</fullName>
    </recommendedName>
</protein>
<evidence type="ECO:0008006" key="3">
    <source>
        <dbReference type="Google" id="ProtNLM"/>
    </source>
</evidence>
<dbReference type="Pfam" id="PF13730">
    <property type="entry name" value="HTH_36"/>
    <property type="match status" value="1"/>
</dbReference>
<dbReference type="AlphaFoldDB" id="A0A2C1CCM5"/>
<dbReference type="InterPro" id="IPR036390">
    <property type="entry name" value="WH_DNA-bd_sf"/>
</dbReference>